<dbReference type="InterPro" id="IPR036259">
    <property type="entry name" value="MFS_trans_sf"/>
</dbReference>
<evidence type="ECO:0000256" key="5">
    <source>
        <dbReference type="ARBA" id="ARBA00023136"/>
    </source>
</evidence>
<dbReference type="InterPro" id="IPR004752">
    <property type="entry name" value="AmpG_permease/AT-1"/>
</dbReference>
<dbReference type="Pfam" id="PF07690">
    <property type="entry name" value="MFS_1"/>
    <property type="match status" value="1"/>
</dbReference>
<protein>
    <submittedName>
        <fullName evidence="8">Muropeptide transporter</fullName>
    </submittedName>
</protein>
<feature type="transmembrane region" description="Helical" evidence="6">
    <location>
        <begin position="315"/>
        <end position="336"/>
    </location>
</feature>
<dbReference type="Gene3D" id="1.20.1250.20">
    <property type="entry name" value="MFS general substrate transporter like domains"/>
    <property type="match status" value="1"/>
</dbReference>
<feature type="transmembrane region" description="Helical" evidence="6">
    <location>
        <begin position="80"/>
        <end position="98"/>
    </location>
</feature>
<feature type="transmembrane region" description="Helical" evidence="6">
    <location>
        <begin position="144"/>
        <end position="165"/>
    </location>
</feature>
<comment type="subcellular location">
    <subcellularLocation>
        <location evidence="1">Membrane</location>
        <topology evidence="1">Multi-pass membrane protein</topology>
    </subcellularLocation>
</comment>
<dbReference type="PANTHER" id="PTHR12778">
    <property type="entry name" value="SOLUTE CARRIER FAMILY 33 ACETYL-COA TRANSPORTER -RELATED"/>
    <property type="match status" value="1"/>
</dbReference>
<dbReference type="RefSeq" id="WP_018920664.1">
    <property type="nucleotide sequence ID" value="NZ_LR134384.1"/>
</dbReference>
<dbReference type="InterPro" id="IPR011701">
    <property type="entry name" value="MFS"/>
</dbReference>
<dbReference type="CDD" id="cd17485">
    <property type="entry name" value="MFS_MFSD3"/>
    <property type="match status" value="1"/>
</dbReference>
<dbReference type="GeneID" id="85011503"/>
<dbReference type="SUPFAM" id="SSF103473">
    <property type="entry name" value="MFS general substrate transporter"/>
    <property type="match status" value="1"/>
</dbReference>
<feature type="transmembrane region" description="Helical" evidence="6">
    <location>
        <begin position="291"/>
        <end position="309"/>
    </location>
</feature>
<feature type="transmembrane region" description="Helical" evidence="6">
    <location>
        <begin position="171"/>
        <end position="193"/>
    </location>
</feature>
<dbReference type="GO" id="GO:0016020">
    <property type="term" value="C:membrane"/>
    <property type="evidence" value="ECO:0007669"/>
    <property type="project" value="UniProtKB-SubCell"/>
</dbReference>
<evidence type="ECO:0000256" key="1">
    <source>
        <dbReference type="ARBA" id="ARBA00004141"/>
    </source>
</evidence>
<dbReference type="AlphaFoldDB" id="A0A3S5EP60"/>
<feature type="transmembrane region" description="Helical" evidence="6">
    <location>
        <begin position="9"/>
        <end position="29"/>
    </location>
</feature>
<feature type="transmembrane region" description="Helical" evidence="6">
    <location>
        <begin position="357"/>
        <end position="377"/>
    </location>
</feature>
<evidence type="ECO:0000313" key="9">
    <source>
        <dbReference type="Proteomes" id="UP000274578"/>
    </source>
</evidence>
<dbReference type="GO" id="GO:0022857">
    <property type="term" value="F:transmembrane transporter activity"/>
    <property type="evidence" value="ECO:0007669"/>
    <property type="project" value="InterPro"/>
</dbReference>
<feature type="transmembrane region" description="Helical" evidence="6">
    <location>
        <begin position="258"/>
        <end position="279"/>
    </location>
</feature>
<gene>
    <name evidence="8" type="primary">ampG_2</name>
    <name evidence="8" type="ORF">NCTC13071_00606</name>
</gene>
<keyword evidence="2" id="KW-0813">Transport</keyword>
<organism evidence="8 9">
    <name type="scientific">Segatella oris</name>
    <dbReference type="NCBI Taxonomy" id="28135"/>
    <lineage>
        <taxon>Bacteria</taxon>
        <taxon>Pseudomonadati</taxon>
        <taxon>Bacteroidota</taxon>
        <taxon>Bacteroidia</taxon>
        <taxon>Bacteroidales</taxon>
        <taxon>Prevotellaceae</taxon>
        <taxon>Segatella</taxon>
    </lineage>
</organism>
<feature type="domain" description="Major facilitator superfamily (MFS) profile" evidence="7">
    <location>
        <begin position="6"/>
        <end position="405"/>
    </location>
</feature>
<dbReference type="PROSITE" id="PS50850">
    <property type="entry name" value="MFS"/>
    <property type="match status" value="1"/>
</dbReference>
<reference evidence="8 9" key="1">
    <citation type="submission" date="2018-12" db="EMBL/GenBank/DDBJ databases">
        <authorList>
            <consortium name="Pathogen Informatics"/>
        </authorList>
    </citation>
    <scope>NUCLEOTIDE SEQUENCE [LARGE SCALE GENOMIC DNA]</scope>
    <source>
        <strain evidence="8 9">NCTC13071</strain>
    </source>
</reference>
<evidence type="ECO:0000259" key="7">
    <source>
        <dbReference type="PROSITE" id="PS50850"/>
    </source>
</evidence>
<feature type="transmembrane region" description="Helical" evidence="6">
    <location>
        <begin position="104"/>
        <end position="123"/>
    </location>
</feature>
<sequence>MNRTSTRKVAYLSTFFSLYIAQAVPMSFFTTALQVIMREQAVSLSVIGLLQIIKLPWILKVFWAPAVDRRCNTIRDYKRTIIGVEIIYALLILLTSVFDMSTILPSSFHLLIVIILLALMASATQDIATDALAIRTSSHQQRGLLNSMQSMGSFGGSLLGSGVLLIVLHEYSWNCVAQCLSVFVLIALVPLLLHKKLAFQQESKARERAAWKDFGLFFRQKGISRQVIFLVLYYTGIIGVMSMLKPFMVDLGYSMKEIGFLCGIIGIGSAFVMAYPAGLFVRRWGYKRMRVVFAFVMFLATLFFVMLSLSHPTTLLLTAAIIMLWGSYGMGTVVVYTSSMHHVRAGREGTDFTVQTVITHLMGILIAVVCGFIASSIGYTGMFATQSAIALASFFYTMHMNEHQTDNERNAFQEI</sequence>
<keyword evidence="3 6" id="KW-0812">Transmembrane</keyword>
<name>A0A3S5EP60_9BACT</name>
<dbReference type="InterPro" id="IPR020846">
    <property type="entry name" value="MFS_dom"/>
</dbReference>
<dbReference type="KEGG" id="poc:NCTC13071_00606"/>
<evidence type="ECO:0000256" key="4">
    <source>
        <dbReference type="ARBA" id="ARBA00022989"/>
    </source>
</evidence>
<dbReference type="EMBL" id="LR134384">
    <property type="protein sequence ID" value="VEH14629.1"/>
    <property type="molecule type" value="Genomic_DNA"/>
</dbReference>
<evidence type="ECO:0000313" key="8">
    <source>
        <dbReference type="EMBL" id="VEH14629.1"/>
    </source>
</evidence>
<feature type="transmembrane region" description="Helical" evidence="6">
    <location>
        <begin position="41"/>
        <end position="59"/>
    </location>
</feature>
<keyword evidence="5 6" id="KW-0472">Membrane</keyword>
<feature type="transmembrane region" description="Helical" evidence="6">
    <location>
        <begin position="227"/>
        <end position="246"/>
    </location>
</feature>
<keyword evidence="4 6" id="KW-1133">Transmembrane helix</keyword>
<evidence type="ECO:0000256" key="6">
    <source>
        <dbReference type="SAM" id="Phobius"/>
    </source>
</evidence>
<evidence type="ECO:0000256" key="2">
    <source>
        <dbReference type="ARBA" id="ARBA00022448"/>
    </source>
</evidence>
<proteinExistence type="predicted"/>
<dbReference type="Proteomes" id="UP000274578">
    <property type="component" value="Chromosome 1"/>
</dbReference>
<accession>A0A3S5EP60</accession>
<evidence type="ECO:0000256" key="3">
    <source>
        <dbReference type="ARBA" id="ARBA00022692"/>
    </source>
</evidence>
<dbReference type="PANTHER" id="PTHR12778:SF10">
    <property type="entry name" value="MAJOR FACILITATOR SUPERFAMILY DOMAIN-CONTAINING PROTEIN 3"/>
    <property type="match status" value="1"/>
</dbReference>